<dbReference type="AlphaFoldDB" id="A0A8J7PKK9"/>
<evidence type="ECO:0000259" key="8">
    <source>
        <dbReference type="PROSITE" id="PS51747"/>
    </source>
</evidence>
<comment type="cofactor">
    <cofactor evidence="7">
        <name>Zn(2+)</name>
        <dbReference type="ChEBI" id="CHEBI:29105"/>
    </cofactor>
    <text evidence="7">Binds 1 zinc ion per subunit.</text>
</comment>
<dbReference type="InterPro" id="IPR002125">
    <property type="entry name" value="CMP_dCMP_dom"/>
</dbReference>
<dbReference type="PROSITE" id="PS51747">
    <property type="entry name" value="CYT_DCMP_DEAMINASES_2"/>
    <property type="match status" value="1"/>
</dbReference>
<evidence type="ECO:0000256" key="3">
    <source>
        <dbReference type="ARBA" id="ARBA00022723"/>
    </source>
</evidence>
<feature type="binding site" evidence="7">
    <location>
        <position position="84"/>
    </location>
    <ligand>
        <name>Zn(2+)</name>
        <dbReference type="ChEBI" id="CHEBI:29105"/>
        <note>catalytic</note>
    </ligand>
</feature>
<comment type="caution">
    <text evidence="9">The sequence shown here is derived from an EMBL/GenBank/DDBJ whole genome shotgun (WGS) entry which is preliminary data.</text>
</comment>
<proteinExistence type="inferred from homology"/>
<feature type="domain" description="CMP/dCMP-type deaminase" evidence="8">
    <location>
        <begin position="3"/>
        <end position="112"/>
    </location>
</feature>
<keyword evidence="5 7" id="KW-0862">Zinc</keyword>
<evidence type="ECO:0000256" key="7">
    <source>
        <dbReference type="HAMAP-Rule" id="MF_00972"/>
    </source>
</evidence>
<organism evidence="9 10">
    <name type="scientific">Candidatus Paracaedimonas acanthamoebae</name>
    <dbReference type="NCBI Taxonomy" id="244581"/>
    <lineage>
        <taxon>Bacteria</taxon>
        <taxon>Pseudomonadati</taxon>
        <taxon>Pseudomonadota</taxon>
        <taxon>Alphaproteobacteria</taxon>
        <taxon>Holosporales</taxon>
        <taxon>Caedimonadaceae</taxon>
        <taxon>Candidatus Paracaedimonas</taxon>
    </lineage>
</organism>
<feature type="binding site" evidence="7">
    <location>
        <position position="54"/>
    </location>
    <ligand>
        <name>Zn(2+)</name>
        <dbReference type="ChEBI" id="CHEBI:29105"/>
        <note>catalytic</note>
    </ligand>
</feature>
<keyword evidence="4 7" id="KW-0378">Hydrolase</keyword>
<name>A0A8J7PKK9_9PROT</name>
<comment type="similarity">
    <text evidence="1">Belongs to the cytidine and deoxycytidylate deaminase family. ADAT2 subfamily.</text>
</comment>
<dbReference type="GO" id="GO:0052717">
    <property type="term" value="F:tRNA-specific adenosine-34 deaminase activity"/>
    <property type="evidence" value="ECO:0007669"/>
    <property type="project" value="UniProtKB-UniRule"/>
</dbReference>
<keyword evidence="2 7" id="KW-0819">tRNA processing</keyword>
<evidence type="ECO:0000313" key="9">
    <source>
        <dbReference type="EMBL" id="MBN9413537.1"/>
    </source>
</evidence>
<dbReference type="Proteomes" id="UP000664414">
    <property type="component" value="Unassembled WGS sequence"/>
</dbReference>
<evidence type="ECO:0000256" key="1">
    <source>
        <dbReference type="ARBA" id="ARBA00010669"/>
    </source>
</evidence>
<gene>
    <name evidence="7" type="primary">tadA</name>
    <name evidence="9" type="ORF">J0H12_06420</name>
</gene>
<dbReference type="InterPro" id="IPR016193">
    <property type="entry name" value="Cytidine_deaminase-like"/>
</dbReference>
<dbReference type="CDD" id="cd01285">
    <property type="entry name" value="nucleoside_deaminase"/>
    <property type="match status" value="1"/>
</dbReference>
<dbReference type="GO" id="GO:0002100">
    <property type="term" value="P:tRNA wobble adenosine to inosine editing"/>
    <property type="evidence" value="ECO:0007669"/>
    <property type="project" value="UniProtKB-UniRule"/>
</dbReference>
<dbReference type="PANTHER" id="PTHR11079:SF179">
    <property type="entry name" value="TRNA(ADENINE(34)) DEAMINASE, CHLOROPLASTIC"/>
    <property type="match status" value="1"/>
</dbReference>
<comment type="function">
    <text evidence="7">Catalyzes the deamination of adenosine to inosine at the wobble position 34 of tRNA(Arg2).</text>
</comment>
<dbReference type="Gene3D" id="3.40.140.10">
    <property type="entry name" value="Cytidine Deaminase, domain 2"/>
    <property type="match status" value="1"/>
</dbReference>
<dbReference type="EC" id="3.5.4.33" evidence="7"/>
<dbReference type="EMBL" id="JAFKGL010000026">
    <property type="protein sequence ID" value="MBN9413537.1"/>
    <property type="molecule type" value="Genomic_DNA"/>
</dbReference>
<dbReference type="GO" id="GO:0008270">
    <property type="term" value="F:zinc ion binding"/>
    <property type="evidence" value="ECO:0007669"/>
    <property type="project" value="UniProtKB-UniRule"/>
</dbReference>
<dbReference type="Pfam" id="PF00383">
    <property type="entry name" value="dCMP_cyt_deam_1"/>
    <property type="match status" value="1"/>
</dbReference>
<dbReference type="PROSITE" id="PS00903">
    <property type="entry name" value="CYT_DCMP_DEAMINASES_1"/>
    <property type="match status" value="1"/>
</dbReference>
<evidence type="ECO:0000256" key="6">
    <source>
        <dbReference type="ARBA" id="ARBA00048045"/>
    </source>
</evidence>
<accession>A0A8J7PKK9</accession>
<comment type="catalytic activity">
    <reaction evidence="6 7">
        <text>adenosine(34) in tRNA + H2O + H(+) = inosine(34) in tRNA + NH4(+)</text>
        <dbReference type="Rhea" id="RHEA:43168"/>
        <dbReference type="Rhea" id="RHEA-COMP:10373"/>
        <dbReference type="Rhea" id="RHEA-COMP:10374"/>
        <dbReference type="ChEBI" id="CHEBI:15377"/>
        <dbReference type="ChEBI" id="CHEBI:15378"/>
        <dbReference type="ChEBI" id="CHEBI:28938"/>
        <dbReference type="ChEBI" id="CHEBI:74411"/>
        <dbReference type="ChEBI" id="CHEBI:82852"/>
        <dbReference type="EC" id="3.5.4.33"/>
    </reaction>
</comment>
<keyword evidence="3 7" id="KW-0479">Metal-binding</keyword>
<dbReference type="SUPFAM" id="SSF53927">
    <property type="entry name" value="Cytidine deaminase-like"/>
    <property type="match status" value="1"/>
</dbReference>
<dbReference type="HAMAP" id="MF_00972">
    <property type="entry name" value="tRNA_aden_deaminase"/>
    <property type="match status" value="1"/>
</dbReference>
<protein>
    <recommendedName>
        <fullName evidence="7">tRNA-specific adenosine deaminase</fullName>
        <ecNumber evidence="7">3.5.4.33</ecNumber>
    </recommendedName>
</protein>
<dbReference type="InterPro" id="IPR028883">
    <property type="entry name" value="tRNA_aden_deaminase"/>
</dbReference>
<feature type="binding site" evidence="7">
    <location>
        <position position="87"/>
    </location>
    <ligand>
        <name>Zn(2+)</name>
        <dbReference type="ChEBI" id="CHEBI:29105"/>
        <note>catalytic</note>
    </ligand>
</feature>
<sequence>MNDQDAHFFEIAFQEAQQAALEDDVPVGAVIVLDGKIMARAGNRVERNHDPTAHAEILVIREVAALLKTPRLVGCDLYVTLEPCAMCAQAMAHARIRCLYYGAYDAKGGGVEHGSQVFSQKTCHHRPTVIGGLREQECGQLLKTFFQARR</sequence>
<evidence type="ECO:0000256" key="5">
    <source>
        <dbReference type="ARBA" id="ARBA00022833"/>
    </source>
</evidence>
<reference evidence="9" key="1">
    <citation type="submission" date="2021-02" db="EMBL/GenBank/DDBJ databases">
        <title>Thiocyanate and organic carbon inputs drive convergent selection for specific autotrophic Afipia and Thiobacillus strains within complex microbiomes.</title>
        <authorList>
            <person name="Huddy R.J."/>
            <person name="Sachdeva R."/>
            <person name="Kadzinga F."/>
            <person name="Kantor R.S."/>
            <person name="Harrison S.T.L."/>
            <person name="Banfield J.F."/>
        </authorList>
    </citation>
    <scope>NUCLEOTIDE SEQUENCE</scope>
    <source>
        <strain evidence="9">SCN18_10_11_15_R4_P_38_20</strain>
    </source>
</reference>
<feature type="active site" description="Proton donor" evidence="7">
    <location>
        <position position="56"/>
    </location>
</feature>
<evidence type="ECO:0000256" key="2">
    <source>
        <dbReference type="ARBA" id="ARBA00022694"/>
    </source>
</evidence>
<evidence type="ECO:0000256" key="4">
    <source>
        <dbReference type="ARBA" id="ARBA00022801"/>
    </source>
</evidence>
<evidence type="ECO:0000313" key="10">
    <source>
        <dbReference type="Proteomes" id="UP000664414"/>
    </source>
</evidence>
<comment type="subunit">
    <text evidence="7">Homodimer.</text>
</comment>
<dbReference type="InterPro" id="IPR016192">
    <property type="entry name" value="APOBEC/CMP_deaminase_Zn-bd"/>
</dbReference>
<dbReference type="PANTHER" id="PTHR11079">
    <property type="entry name" value="CYTOSINE DEAMINASE FAMILY MEMBER"/>
    <property type="match status" value="1"/>
</dbReference>